<accession>A0A811QAC4</accession>
<proteinExistence type="predicted"/>
<keyword evidence="1" id="KW-0489">Methyltransferase</keyword>
<feature type="domain" description="O-methyltransferase dimerisation" evidence="4">
    <location>
        <begin position="23"/>
        <end position="111"/>
    </location>
</feature>
<evidence type="ECO:0000313" key="6">
    <source>
        <dbReference type="Proteomes" id="UP000604825"/>
    </source>
</evidence>
<dbReference type="OrthoDB" id="2410195at2759"/>
<evidence type="ECO:0000256" key="1">
    <source>
        <dbReference type="ARBA" id="ARBA00022603"/>
    </source>
</evidence>
<sequence length="175" mass="19234">MAAPSQAIVPMDAELLQAQADLWRHSLYYLTSMALKCAVELHIPTAIHDLGGSATLPDLVTALSLPKTKFPFLGRVMRLLVTSGIFASDGSSGDGVEAMYRLNPLSWLLVEGVESEDHTYQKYSCLEPAHGTTLRLGCLWLTGSGRICVSHCHRCSRIYMVCPSSMRDKAPRRRA</sequence>
<dbReference type="PANTHER" id="PTHR11746">
    <property type="entry name" value="O-METHYLTRANSFERASE"/>
    <property type="match status" value="1"/>
</dbReference>
<dbReference type="InterPro" id="IPR012967">
    <property type="entry name" value="COMT_dimerisation"/>
</dbReference>
<dbReference type="FunFam" id="1.10.10.10:FF:000213">
    <property type="entry name" value="Coniferyl alcohol 9-O-methyltransferase"/>
    <property type="match status" value="1"/>
</dbReference>
<dbReference type="GO" id="GO:0046983">
    <property type="term" value="F:protein dimerization activity"/>
    <property type="evidence" value="ECO:0007669"/>
    <property type="project" value="InterPro"/>
</dbReference>
<dbReference type="InterPro" id="IPR036390">
    <property type="entry name" value="WH_DNA-bd_sf"/>
</dbReference>
<organism evidence="5 6">
    <name type="scientific">Miscanthus lutarioriparius</name>
    <dbReference type="NCBI Taxonomy" id="422564"/>
    <lineage>
        <taxon>Eukaryota</taxon>
        <taxon>Viridiplantae</taxon>
        <taxon>Streptophyta</taxon>
        <taxon>Embryophyta</taxon>
        <taxon>Tracheophyta</taxon>
        <taxon>Spermatophyta</taxon>
        <taxon>Magnoliopsida</taxon>
        <taxon>Liliopsida</taxon>
        <taxon>Poales</taxon>
        <taxon>Poaceae</taxon>
        <taxon>PACMAD clade</taxon>
        <taxon>Panicoideae</taxon>
        <taxon>Andropogonodae</taxon>
        <taxon>Andropogoneae</taxon>
        <taxon>Saccharinae</taxon>
        <taxon>Miscanthus</taxon>
    </lineage>
</organism>
<keyword evidence="2" id="KW-0808">Transferase</keyword>
<keyword evidence="3" id="KW-0949">S-adenosyl-L-methionine</keyword>
<dbReference type="SUPFAM" id="SSF46785">
    <property type="entry name" value="Winged helix' DNA-binding domain"/>
    <property type="match status" value="1"/>
</dbReference>
<dbReference type="GO" id="GO:0032259">
    <property type="term" value="P:methylation"/>
    <property type="evidence" value="ECO:0007669"/>
    <property type="project" value="UniProtKB-KW"/>
</dbReference>
<evidence type="ECO:0000256" key="2">
    <source>
        <dbReference type="ARBA" id="ARBA00022679"/>
    </source>
</evidence>
<gene>
    <name evidence="5" type="ORF">NCGR_LOCUS39742</name>
</gene>
<dbReference type="Gene3D" id="1.10.10.10">
    <property type="entry name" value="Winged helix-like DNA-binding domain superfamily/Winged helix DNA-binding domain"/>
    <property type="match status" value="1"/>
</dbReference>
<dbReference type="EMBL" id="CAJGYO010000010">
    <property type="protein sequence ID" value="CAD6256233.1"/>
    <property type="molecule type" value="Genomic_DNA"/>
</dbReference>
<name>A0A811QAC4_9POAL</name>
<protein>
    <recommendedName>
        <fullName evidence="4">O-methyltransferase dimerisation domain-containing protein</fullName>
    </recommendedName>
</protein>
<dbReference type="Proteomes" id="UP000604825">
    <property type="component" value="Unassembled WGS sequence"/>
</dbReference>
<keyword evidence="6" id="KW-1185">Reference proteome</keyword>
<reference evidence="5" key="1">
    <citation type="submission" date="2020-10" db="EMBL/GenBank/DDBJ databases">
        <authorList>
            <person name="Han B."/>
            <person name="Lu T."/>
            <person name="Zhao Q."/>
            <person name="Huang X."/>
            <person name="Zhao Y."/>
        </authorList>
    </citation>
    <scope>NUCLEOTIDE SEQUENCE</scope>
</reference>
<dbReference type="Pfam" id="PF08100">
    <property type="entry name" value="Dimerisation"/>
    <property type="match status" value="1"/>
</dbReference>
<dbReference type="GO" id="GO:0008168">
    <property type="term" value="F:methyltransferase activity"/>
    <property type="evidence" value="ECO:0007669"/>
    <property type="project" value="UniProtKB-KW"/>
</dbReference>
<evidence type="ECO:0000259" key="4">
    <source>
        <dbReference type="Pfam" id="PF08100"/>
    </source>
</evidence>
<evidence type="ECO:0000313" key="5">
    <source>
        <dbReference type="EMBL" id="CAD6256233.1"/>
    </source>
</evidence>
<comment type="caution">
    <text evidence="5">The sequence shown here is derived from an EMBL/GenBank/DDBJ whole genome shotgun (WGS) entry which is preliminary data.</text>
</comment>
<dbReference type="AlphaFoldDB" id="A0A811QAC4"/>
<dbReference type="InterPro" id="IPR036388">
    <property type="entry name" value="WH-like_DNA-bd_sf"/>
</dbReference>
<evidence type="ECO:0000256" key="3">
    <source>
        <dbReference type="ARBA" id="ARBA00022691"/>
    </source>
</evidence>
<dbReference type="InterPro" id="IPR016461">
    <property type="entry name" value="COMT-like"/>
</dbReference>
<dbReference type="PROSITE" id="PS51683">
    <property type="entry name" value="SAM_OMT_II"/>
    <property type="match status" value="1"/>
</dbReference>